<evidence type="ECO:0000313" key="6">
    <source>
        <dbReference type="Proteomes" id="UP000839052"/>
    </source>
</evidence>
<feature type="domain" description="Glycine zipper 2TM" evidence="4">
    <location>
        <begin position="61"/>
        <end position="101"/>
    </location>
</feature>
<comment type="subcellular location">
    <subcellularLocation>
        <location evidence="1">Membrane</location>
    </subcellularLocation>
</comment>
<keyword evidence="3" id="KW-0732">Signal</keyword>
<accession>A0ABM8Z085</accession>
<feature type="chain" id="PRO_5046609333" evidence="3">
    <location>
        <begin position="29"/>
        <end position="148"/>
    </location>
</feature>
<proteinExistence type="predicted"/>
<protein>
    <submittedName>
        <fullName evidence="5">Glycine zipper 2TM domain-containing protein</fullName>
    </submittedName>
</protein>
<dbReference type="Proteomes" id="UP000839052">
    <property type="component" value="Chromosome"/>
</dbReference>
<organism evidence="5 6">
    <name type="scientific">Candidatus Nitrotoga arctica</name>
    <dbReference type="NCBI Taxonomy" id="453162"/>
    <lineage>
        <taxon>Bacteria</taxon>
        <taxon>Pseudomonadati</taxon>
        <taxon>Pseudomonadota</taxon>
        <taxon>Betaproteobacteria</taxon>
        <taxon>Nitrosomonadales</taxon>
        <taxon>Gallionellaceae</taxon>
        <taxon>Candidatus Nitrotoga</taxon>
    </lineage>
</organism>
<keyword evidence="6" id="KW-1185">Reference proteome</keyword>
<name>A0ABM8Z085_9PROT</name>
<dbReference type="PANTHER" id="PTHR35603">
    <property type="match status" value="1"/>
</dbReference>
<reference evidence="5 6" key="1">
    <citation type="submission" date="2021-10" db="EMBL/GenBank/DDBJ databases">
        <authorList>
            <person name="Koch H."/>
        </authorList>
    </citation>
    <scope>NUCLEOTIDE SEQUENCE [LARGE SCALE GENOMIC DNA]</scope>
    <source>
        <strain evidence="5">6680</strain>
    </source>
</reference>
<dbReference type="EMBL" id="OU912926">
    <property type="protein sequence ID" value="CAG9933219.1"/>
    <property type="molecule type" value="Genomic_DNA"/>
</dbReference>
<feature type="signal peptide" evidence="3">
    <location>
        <begin position="1"/>
        <end position="28"/>
    </location>
</feature>
<sequence length="148" mass="15432">MKRSKYYFSSRITMVISTVLTIAIFSQAAQGAQGAQAICNECGTVTDVKTIKIEGQGSGVGAVTGGVLGGVVGHQVGGGRGQDLATIGGLVGGAYVGHQVEKKSKSGIRYHVLVEMEDGSSKTFKYSSRTSYQVGDRVKVKNGKLTRA</sequence>
<evidence type="ECO:0000256" key="2">
    <source>
        <dbReference type="ARBA" id="ARBA00023136"/>
    </source>
</evidence>
<evidence type="ECO:0000313" key="5">
    <source>
        <dbReference type="EMBL" id="CAG9933219.1"/>
    </source>
</evidence>
<dbReference type="InterPro" id="IPR008816">
    <property type="entry name" value="Gly_zipper_2TM_dom"/>
</dbReference>
<dbReference type="Pfam" id="PF05433">
    <property type="entry name" value="Rick_17kDa_Anti"/>
    <property type="match status" value="1"/>
</dbReference>
<dbReference type="InterPro" id="IPR051407">
    <property type="entry name" value="Bact_OM_lipoprot/Surf_antigen"/>
</dbReference>
<evidence type="ECO:0000259" key="4">
    <source>
        <dbReference type="Pfam" id="PF05433"/>
    </source>
</evidence>
<evidence type="ECO:0000256" key="3">
    <source>
        <dbReference type="SAM" id="SignalP"/>
    </source>
</evidence>
<dbReference type="PANTHER" id="PTHR35603:SF2">
    <property type="entry name" value="OUTER MEMBRANE LIPOPROTEIN"/>
    <property type="match status" value="1"/>
</dbReference>
<dbReference type="RefSeq" id="WP_239797037.1">
    <property type="nucleotide sequence ID" value="NZ_OU912926.1"/>
</dbReference>
<gene>
    <name evidence="5" type="ORF">NTG6680_1970</name>
</gene>
<evidence type="ECO:0000256" key="1">
    <source>
        <dbReference type="ARBA" id="ARBA00004370"/>
    </source>
</evidence>
<keyword evidence="2" id="KW-0472">Membrane</keyword>